<evidence type="ECO:0000313" key="2">
    <source>
        <dbReference type="Proteomes" id="UP001597083"/>
    </source>
</evidence>
<keyword evidence="2" id="KW-1185">Reference proteome</keyword>
<sequence>MSLIDKIELLGQSMDDGLITRETAIQLLVEHSNGKLSERGAWNYLDKHRTVRAEMAARMANIAGLLGAVKDLERAATPE</sequence>
<dbReference type="EMBL" id="JBHTIR010000543">
    <property type="protein sequence ID" value="MFD0851516.1"/>
    <property type="molecule type" value="Genomic_DNA"/>
</dbReference>
<comment type="caution">
    <text evidence="1">The sequence shown here is derived from an EMBL/GenBank/DDBJ whole genome shotgun (WGS) entry which is preliminary data.</text>
</comment>
<organism evidence="1 2">
    <name type="scientific">Actinomadura adrarensis</name>
    <dbReference type="NCBI Taxonomy" id="1819600"/>
    <lineage>
        <taxon>Bacteria</taxon>
        <taxon>Bacillati</taxon>
        <taxon>Actinomycetota</taxon>
        <taxon>Actinomycetes</taxon>
        <taxon>Streptosporangiales</taxon>
        <taxon>Thermomonosporaceae</taxon>
        <taxon>Actinomadura</taxon>
    </lineage>
</organism>
<feature type="non-terminal residue" evidence="1">
    <location>
        <position position="79"/>
    </location>
</feature>
<gene>
    <name evidence="1" type="ORF">ACFQ07_04760</name>
</gene>
<accession>A0ABW3CAJ7</accession>
<reference evidence="2" key="1">
    <citation type="journal article" date="2019" name="Int. J. Syst. Evol. Microbiol.">
        <title>The Global Catalogue of Microorganisms (GCM) 10K type strain sequencing project: providing services to taxonomists for standard genome sequencing and annotation.</title>
        <authorList>
            <consortium name="The Broad Institute Genomics Platform"/>
            <consortium name="The Broad Institute Genome Sequencing Center for Infectious Disease"/>
            <person name="Wu L."/>
            <person name="Ma J."/>
        </authorList>
    </citation>
    <scope>NUCLEOTIDE SEQUENCE [LARGE SCALE GENOMIC DNA]</scope>
    <source>
        <strain evidence="2">JCM 31696</strain>
    </source>
</reference>
<dbReference type="Proteomes" id="UP001597083">
    <property type="component" value="Unassembled WGS sequence"/>
</dbReference>
<evidence type="ECO:0000313" key="1">
    <source>
        <dbReference type="EMBL" id="MFD0851516.1"/>
    </source>
</evidence>
<name>A0ABW3CAJ7_9ACTN</name>
<proteinExistence type="predicted"/>
<protein>
    <submittedName>
        <fullName evidence="1">Uncharacterized protein</fullName>
    </submittedName>
</protein>